<evidence type="ECO:0000256" key="1">
    <source>
        <dbReference type="SAM" id="MobiDB-lite"/>
    </source>
</evidence>
<organism evidence="2 3">
    <name type="scientific">Parachaetomium inaequale</name>
    <dbReference type="NCBI Taxonomy" id="2588326"/>
    <lineage>
        <taxon>Eukaryota</taxon>
        <taxon>Fungi</taxon>
        <taxon>Dikarya</taxon>
        <taxon>Ascomycota</taxon>
        <taxon>Pezizomycotina</taxon>
        <taxon>Sordariomycetes</taxon>
        <taxon>Sordariomycetidae</taxon>
        <taxon>Sordariales</taxon>
        <taxon>Chaetomiaceae</taxon>
        <taxon>Parachaetomium</taxon>
    </lineage>
</organism>
<gene>
    <name evidence="2" type="ORF">C8A01DRAFT_17876</name>
</gene>
<dbReference type="AlphaFoldDB" id="A0AAN6PFG1"/>
<reference evidence="3" key="1">
    <citation type="journal article" date="2023" name="Mol. Phylogenet. Evol.">
        <title>Genome-scale phylogeny and comparative genomics of the fungal order Sordariales.</title>
        <authorList>
            <person name="Hensen N."/>
            <person name="Bonometti L."/>
            <person name="Westerberg I."/>
            <person name="Brannstrom I.O."/>
            <person name="Guillou S."/>
            <person name="Cros-Aarteil S."/>
            <person name="Calhoun S."/>
            <person name="Haridas S."/>
            <person name="Kuo A."/>
            <person name="Mondo S."/>
            <person name="Pangilinan J."/>
            <person name="Riley R."/>
            <person name="LaButti K."/>
            <person name="Andreopoulos B."/>
            <person name="Lipzen A."/>
            <person name="Chen C."/>
            <person name="Yan M."/>
            <person name="Daum C."/>
            <person name="Ng V."/>
            <person name="Clum A."/>
            <person name="Steindorff A."/>
            <person name="Ohm R.A."/>
            <person name="Martin F."/>
            <person name="Silar P."/>
            <person name="Natvig D.O."/>
            <person name="Lalanne C."/>
            <person name="Gautier V."/>
            <person name="Ament-Velasquez S.L."/>
            <person name="Kruys A."/>
            <person name="Hutchinson M.I."/>
            <person name="Powell A.J."/>
            <person name="Barry K."/>
            <person name="Miller A.N."/>
            <person name="Grigoriev I.V."/>
            <person name="Debuchy R."/>
            <person name="Gladieux P."/>
            <person name="Hiltunen Thoren M."/>
            <person name="Johannesson H."/>
        </authorList>
    </citation>
    <scope>NUCLEOTIDE SEQUENCE [LARGE SCALE GENOMIC DNA]</scope>
    <source>
        <strain evidence="3">CBS 284.82</strain>
    </source>
</reference>
<evidence type="ECO:0000313" key="3">
    <source>
        <dbReference type="Proteomes" id="UP001303115"/>
    </source>
</evidence>
<sequence length="104" mass="11963">MCSFIMQRRVCKQCRSPIEYVPVDKQHCGKPPKRCPGKKRRGTTVRYVDAEECSICALEALVEESAEEREKEDGSKENLELDSAKDDEEAEFPPNRPMQLGLWM</sequence>
<accession>A0AAN6PFG1</accession>
<evidence type="ECO:0000313" key="2">
    <source>
        <dbReference type="EMBL" id="KAK4035451.1"/>
    </source>
</evidence>
<name>A0AAN6PFG1_9PEZI</name>
<feature type="compositionally biased region" description="Basic and acidic residues" evidence="1">
    <location>
        <begin position="68"/>
        <end position="84"/>
    </location>
</feature>
<protein>
    <submittedName>
        <fullName evidence="2">Uncharacterized protein</fullName>
    </submittedName>
</protein>
<feature type="region of interest" description="Disordered" evidence="1">
    <location>
        <begin position="66"/>
        <end position="104"/>
    </location>
</feature>
<keyword evidence="3" id="KW-1185">Reference proteome</keyword>
<proteinExistence type="predicted"/>
<dbReference type="EMBL" id="MU854443">
    <property type="protein sequence ID" value="KAK4035451.1"/>
    <property type="molecule type" value="Genomic_DNA"/>
</dbReference>
<dbReference type="Proteomes" id="UP001303115">
    <property type="component" value="Unassembled WGS sequence"/>
</dbReference>
<comment type="caution">
    <text evidence="2">The sequence shown here is derived from an EMBL/GenBank/DDBJ whole genome shotgun (WGS) entry which is preliminary data.</text>
</comment>